<feature type="domain" description="N-acetyltransferase" evidence="1">
    <location>
        <begin position="30"/>
        <end position="178"/>
    </location>
</feature>
<dbReference type="PROSITE" id="PS51186">
    <property type="entry name" value="GNAT"/>
    <property type="match status" value="1"/>
</dbReference>
<dbReference type="AlphaFoldDB" id="M0MJZ5"/>
<organism evidence="2 3">
    <name type="scientific">Halococcus saccharolyticus DSM 5350</name>
    <dbReference type="NCBI Taxonomy" id="1227455"/>
    <lineage>
        <taxon>Archaea</taxon>
        <taxon>Methanobacteriati</taxon>
        <taxon>Methanobacteriota</taxon>
        <taxon>Stenosarchaea group</taxon>
        <taxon>Halobacteria</taxon>
        <taxon>Halobacteriales</taxon>
        <taxon>Halococcaceae</taxon>
        <taxon>Halococcus</taxon>
    </lineage>
</organism>
<dbReference type="PATRIC" id="fig|1227455.4.peg.984"/>
<name>M0MJZ5_9EURY</name>
<evidence type="ECO:0000259" key="1">
    <source>
        <dbReference type="PROSITE" id="PS51186"/>
    </source>
</evidence>
<sequence length="182" mass="20650">MYSGYYPPPASSAAISHPPVSFVDQIGREIDLRVYGDGPVENEFEALVEMYLDFDPAHRTLGIPPGEESRIRAWLEKLLDGYCVVAWEGDRVAGQAVLAEDRSGSYELAIFLHQDYHRAWIGTYMMWSLFSYGRQQGVERVWLLVERENRIAVNLYHDVGFVVTEARGSDVEMSINLSPMSN</sequence>
<dbReference type="Gene3D" id="3.40.630.30">
    <property type="match status" value="1"/>
</dbReference>
<dbReference type="Proteomes" id="UP000011669">
    <property type="component" value="Unassembled WGS sequence"/>
</dbReference>
<dbReference type="STRING" id="1227455.C449_04812"/>
<dbReference type="GO" id="GO:0016747">
    <property type="term" value="F:acyltransferase activity, transferring groups other than amino-acyl groups"/>
    <property type="evidence" value="ECO:0007669"/>
    <property type="project" value="InterPro"/>
</dbReference>
<dbReference type="Pfam" id="PF00583">
    <property type="entry name" value="Acetyltransf_1"/>
    <property type="match status" value="1"/>
</dbReference>
<keyword evidence="3" id="KW-1185">Reference proteome</keyword>
<dbReference type="InterPro" id="IPR016181">
    <property type="entry name" value="Acyl_CoA_acyltransferase"/>
</dbReference>
<dbReference type="OrthoDB" id="339006at2157"/>
<dbReference type="EMBL" id="AOMD01000015">
    <property type="protein sequence ID" value="EMA45997.1"/>
    <property type="molecule type" value="Genomic_DNA"/>
</dbReference>
<dbReference type="InterPro" id="IPR000182">
    <property type="entry name" value="GNAT_dom"/>
</dbReference>
<evidence type="ECO:0000313" key="3">
    <source>
        <dbReference type="Proteomes" id="UP000011669"/>
    </source>
</evidence>
<keyword evidence="2" id="KW-0808">Transferase</keyword>
<gene>
    <name evidence="2" type="ORF">C449_04812</name>
</gene>
<comment type="caution">
    <text evidence="2">The sequence shown here is derived from an EMBL/GenBank/DDBJ whole genome shotgun (WGS) entry which is preliminary data.</text>
</comment>
<dbReference type="SUPFAM" id="SSF55729">
    <property type="entry name" value="Acyl-CoA N-acyltransferases (Nat)"/>
    <property type="match status" value="1"/>
</dbReference>
<dbReference type="CDD" id="cd04301">
    <property type="entry name" value="NAT_SF"/>
    <property type="match status" value="1"/>
</dbReference>
<evidence type="ECO:0000313" key="2">
    <source>
        <dbReference type="EMBL" id="EMA45997.1"/>
    </source>
</evidence>
<protein>
    <submittedName>
        <fullName evidence="2">HAT (Histone acetyltransferase) family protein</fullName>
    </submittedName>
</protein>
<dbReference type="InParanoid" id="M0MJZ5"/>
<reference evidence="2 3" key="1">
    <citation type="journal article" date="2014" name="PLoS Genet.">
        <title>Phylogenetically driven sequencing of extremely halophilic archaea reveals strategies for static and dynamic osmo-response.</title>
        <authorList>
            <person name="Becker E.A."/>
            <person name="Seitzer P.M."/>
            <person name="Tritt A."/>
            <person name="Larsen D."/>
            <person name="Krusor M."/>
            <person name="Yao A.I."/>
            <person name="Wu D."/>
            <person name="Madern D."/>
            <person name="Eisen J.A."/>
            <person name="Darling A.E."/>
            <person name="Facciotti M.T."/>
        </authorList>
    </citation>
    <scope>NUCLEOTIDE SEQUENCE [LARGE SCALE GENOMIC DNA]</scope>
    <source>
        <strain evidence="2 3">DSM 5350</strain>
    </source>
</reference>
<accession>M0MJZ5</accession>
<dbReference type="RefSeq" id="WP_006076817.1">
    <property type="nucleotide sequence ID" value="NZ_AOMD01000015.1"/>
</dbReference>
<proteinExistence type="predicted"/>